<accession>A0A933GN44</accession>
<sequence>MTPGKISCKIIADRVGWIDRMLNEIGRMPLTSYETFTDDRRNVLAAESCLRRALEALMDVSRHILAKGFGLGVTEYKQVALEIQEVGVLSHEDARLLKILAGYRNRMVHFYHEIVNQELYEICRDKTQDIQKVKEAIIVWIKDHPDLMDEAL</sequence>
<comment type="similarity">
    <text evidence="4">Belongs to the HepT RNase toxin family.</text>
</comment>
<dbReference type="Pfam" id="PF01934">
    <property type="entry name" value="HepT-like"/>
    <property type="match status" value="1"/>
</dbReference>
<dbReference type="AlphaFoldDB" id="A0A933GN44"/>
<evidence type="ECO:0000256" key="4">
    <source>
        <dbReference type="ARBA" id="ARBA00024207"/>
    </source>
</evidence>
<dbReference type="Gene3D" id="1.20.120.580">
    <property type="entry name" value="bsu32300-like"/>
    <property type="match status" value="1"/>
</dbReference>
<dbReference type="InterPro" id="IPR052379">
    <property type="entry name" value="Type_VII_TA_RNase"/>
</dbReference>
<dbReference type="GO" id="GO:0016787">
    <property type="term" value="F:hydrolase activity"/>
    <property type="evidence" value="ECO:0007669"/>
    <property type="project" value="UniProtKB-KW"/>
</dbReference>
<keyword evidence="1" id="KW-1277">Toxin-antitoxin system</keyword>
<evidence type="ECO:0000313" key="5">
    <source>
        <dbReference type="EMBL" id="MBI4596393.1"/>
    </source>
</evidence>
<dbReference type="PANTHER" id="PTHR33397:SF3">
    <property type="entry name" value="MRNA NUCLEASE HEPT"/>
    <property type="match status" value="1"/>
</dbReference>
<organism evidence="5 6">
    <name type="scientific">Tectimicrobiota bacterium</name>
    <dbReference type="NCBI Taxonomy" id="2528274"/>
    <lineage>
        <taxon>Bacteria</taxon>
        <taxon>Pseudomonadati</taxon>
        <taxon>Nitrospinota/Tectimicrobiota group</taxon>
        <taxon>Candidatus Tectimicrobiota</taxon>
    </lineage>
</organism>
<protein>
    <submittedName>
        <fullName evidence="5">DUF86 domain-containing protein</fullName>
    </submittedName>
</protein>
<dbReference type="Proteomes" id="UP000772181">
    <property type="component" value="Unassembled WGS sequence"/>
</dbReference>
<dbReference type="InterPro" id="IPR008201">
    <property type="entry name" value="HepT-like"/>
</dbReference>
<keyword evidence="2" id="KW-0540">Nuclease</keyword>
<dbReference type="InterPro" id="IPR037038">
    <property type="entry name" value="HepT-like_sf"/>
</dbReference>
<dbReference type="GO" id="GO:0110001">
    <property type="term" value="C:toxin-antitoxin complex"/>
    <property type="evidence" value="ECO:0007669"/>
    <property type="project" value="InterPro"/>
</dbReference>
<proteinExistence type="inferred from homology"/>
<dbReference type="PANTHER" id="PTHR33397">
    <property type="entry name" value="UPF0331 PROTEIN YUTE"/>
    <property type="match status" value="1"/>
</dbReference>
<comment type="caution">
    <text evidence="5">The sequence shown here is derived from an EMBL/GenBank/DDBJ whole genome shotgun (WGS) entry which is preliminary data.</text>
</comment>
<evidence type="ECO:0000313" key="6">
    <source>
        <dbReference type="Proteomes" id="UP000772181"/>
    </source>
</evidence>
<name>A0A933GN44_UNCTE</name>
<evidence type="ECO:0000256" key="3">
    <source>
        <dbReference type="ARBA" id="ARBA00022801"/>
    </source>
</evidence>
<dbReference type="NCBIfam" id="NF047751">
    <property type="entry name" value="HepT_toxin"/>
    <property type="match status" value="1"/>
</dbReference>
<evidence type="ECO:0000256" key="1">
    <source>
        <dbReference type="ARBA" id="ARBA00022649"/>
    </source>
</evidence>
<evidence type="ECO:0000256" key="2">
    <source>
        <dbReference type="ARBA" id="ARBA00022722"/>
    </source>
</evidence>
<reference evidence="5" key="1">
    <citation type="submission" date="2020-07" db="EMBL/GenBank/DDBJ databases">
        <title>Huge and variable diversity of episymbiotic CPR bacteria and DPANN archaea in groundwater ecosystems.</title>
        <authorList>
            <person name="He C.Y."/>
            <person name="Keren R."/>
            <person name="Whittaker M."/>
            <person name="Farag I.F."/>
            <person name="Doudna J."/>
            <person name="Cate J.H.D."/>
            <person name="Banfield J.F."/>
        </authorList>
    </citation>
    <scope>NUCLEOTIDE SEQUENCE</scope>
    <source>
        <strain evidence="5">NC_groundwater_1482_Ag_S-0.65um_47_24</strain>
    </source>
</reference>
<dbReference type="GO" id="GO:0004540">
    <property type="term" value="F:RNA nuclease activity"/>
    <property type="evidence" value="ECO:0007669"/>
    <property type="project" value="InterPro"/>
</dbReference>
<dbReference type="EMBL" id="JACQWF010000372">
    <property type="protein sequence ID" value="MBI4596393.1"/>
    <property type="molecule type" value="Genomic_DNA"/>
</dbReference>
<keyword evidence="3" id="KW-0378">Hydrolase</keyword>
<gene>
    <name evidence="5" type="ORF">HY730_08470</name>
</gene>